<evidence type="ECO:0000256" key="5">
    <source>
        <dbReference type="ARBA" id="ARBA00031971"/>
    </source>
</evidence>
<dbReference type="GO" id="GO:0005524">
    <property type="term" value="F:ATP binding"/>
    <property type="evidence" value="ECO:0007669"/>
    <property type="project" value="InterPro"/>
</dbReference>
<evidence type="ECO:0000256" key="1">
    <source>
        <dbReference type="ARBA" id="ARBA00006975"/>
    </source>
</evidence>
<evidence type="ECO:0000313" key="7">
    <source>
        <dbReference type="EMBL" id="CAH0389654.1"/>
    </source>
</evidence>
<name>A0A9P0AEP9_BEMTA</name>
<dbReference type="HAMAP" id="MF_00580">
    <property type="entry name" value="CH10"/>
    <property type="match status" value="1"/>
</dbReference>
<dbReference type="InterPro" id="IPR020818">
    <property type="entry name" value="Chaperonin_GroES"/>
</dbReference>
<dbReference type="InterPro" id="IPR018369">
    <property type="entry name" value="Chaprnonin_Cpn10_CS"/>
</dbReference>
<keyword evidence="3 6" id="KW-0143">Chaperone</keyword>
<dbReference type="NCBIfam" id="NF001531">
    <property type="entry name" value="PRK00364.2-2"/>
    <property type="match status" value="1"/>
</dbReference>
<dbReference type="Gene3D" id="2.30.33.40">
    <property type="entry name" value="GroES chaperonin"/>
    <property type="match status" value="1"/>
</dbReference>
<dbReference type="GO" id="GO:0046872">
    <property type="term" value="F:metal ion binding"/>
    <property type="evidence" value="ECO:0007669"/>
    <property type="project" value="TreeGrafter"/>
</dbReference>
<sequence>MPWRARGWWGGDINRLPVIPTASSHATCSALAAAKKLKPLFDRVLIQKVEAVTKTKGGIVIPEKAVGKVLEGTVVAVGNGQRNNNGEIVPLHVQVGDKVLLPEYGGTKVTLEEQEFHLFRESDILAKLES</sequence>
<dbReference type="GO" id="GO:0051087">
    <property type="term" value="F:protein-folding chaperone binding"/>
    <property type="evidence" value="ECO:0007669"/>
    <property type="project" value="TreeGrafter"/>
</dbReference>
<proteinExistence type="inferred from homology"/>
<dbReference type="AlphaFoldDB" id="A0A9P0AEP9"/>
<evidence type="ECO:0000256" key="6">
    <source>
        <dbReference type="RuleBase" id="RU003479"/>
    </source>
</evidence>
<dbReference type="FunFam" id="2.30.33.40:FF:000002">
    <property type="entry name" value="10 kDa chaperonin, mitochondrial"/>
    <property type="match status" value="1"/>
</dbReference>
<comment type="similarity">
    <text evidence="1 6">Belongs to the GroES chaperonin family.</text>
</comment>
<accession>A0A9P0AEP9</accession>
<gene>
    <name evidence="7" type="ORF">BEMITA_LOCUS8462</name>
</gene>
<dbReference type="GO" id="GO:0051082">
    <property type="term" value="F:unfolded protein binding"/>
    <property type="evidence" value="ECO:0007669"/>
    <property type="project" value="TreeGrafter"/>
</dbReference>
<dbReference type="Proteomes" id="UP001152759">
    <property type="component" value="Chromosome 5"/>
</dbReference>
<dbReference type="PANTHER" id="PTHR10772:SF0">
    <property type="entry name" value="10 KDA HEAT SHOCK PROTEIN, MITOCHONDRIAL"/>
    <property type="match status" value="1"/>
</dbReference>
<keyword evidence="8" id="KW-1185">Reference proteome</keyword>
<dbReference type="PANTHER" id="PTHR10772">
    <property type="entry name" value="10 KDA HEAT SHOCK PROTEIN"/>
    <property type="match status" value="1"/>
</dbReference>
<dbReference type="SMART" id="SM00883">
    <property type="entry name" value="Cpn10"/>
    <property type="match status" value="1"/>
</dbReference>
<dbReference type="PRINTS" id="PR00297">
    <property type="entry name" value="CHAPERONIN10"/>
</dbReference>
<dbReference type="InterPro" id="IPR037124">
    <property type="entry name" value="Chaperonin_GroES_sf"/>
</dbReference>
<evidence type="ECO:0000256" key="4">
    <source>
        <dbReference type="ARBA" id="ARBA00029976"/>
    </source>
</evidence>
<dbReference type="GO" id="GO:0005759">
    <property type="term" value="C:mitochondrial matrix"/>
    <property type="evidence" value="ECO:0007669"/>
    <property type="project" value="TreeGrafter"/>
</dbReference>
<dbReference type="NCBIfam" id="NF001533">
    <property type="entry name" value="PRK00364.2-4"/>
    <property type="match status" value="1"/>
</dbReference>
<reference evidence="7" key="1">
    <citation type="submission" date="2021-12" db="EMBL/GenBank/DDBJ databases">
        <authorList>
            <person name="King R."/>
        </authorList>
    </citation>
    <scope>NUCLEOTIDE SEQUENCE</scope>
</reference>
<protein>
    <recommendedName>
        <fullName evidence="2">10 kDa heat shock protein, mitochondrial</fullName>
    </recommendedName>
    <alternativeName>
        <fullName evidence="4">10 kDa chaperonin</fullName>
    </alternativeName>
    <alternativeName>
        <fullName evidence="5">Chaperonin 10</fullName>
    </alternativeName>
</protein>
<dbReference type="Pfam" id="PF00166">
    <property type="entry name" value="Cpn10"/>
    <property type="match status" value="1"/>
</dbReference>
<dbReference type="InterPro" id="IPR011032">
    <property type="entry name" value="GroES-like_sf"/>
</dbReference>
<evidence type="ECO:0000313" key="8">
    <source>
        <dbReference type="Proteomes" id="UP001152759"/>
    </source>
</evidence>
<organism evidence="7 8">
    <name type="scientific">Bemisia tabaci</name>
    <name type="common">Sweetpotato whitefly</name>
    <name type="synonym">Aleurodes tabaci</name>
    <dbReference type="NCBI Taxonomy" id="7038"/>
    <lineage>
        <taxon>Eukaryota</taxon>
        <taxon>Metazoa</taxon>
        <taxon>Ecdysozoa</taxon>
        <taxon>Arthropoda</taxon>
        <taxon>Hexapoda</taxon>
        <taxon>Insecta</taxon>
        <taxon>Pterygota</taxon>
        <taxon>Neoptera</taxon>
        <taxon>Paraneoptera</taxon>
        <taxon>Hemiptera</taxon>
        <taxon>Sternorrhyncha</taxon>
        <taxon>Aleyrodoidea</taxon>
        <taxon>Aleyrodidae</taxon>
        <taxon>Aleyrodinae</taxon>
        <taxon>Bemisia</taxon>
    </lineage>
</organism>
<dbReference type="EMBL" id="OU963866">
    <property type="protein sequence ID" value="CAH0389654.1"/>
    <property type="molecule type" value="Genomic_DNA"/>
</dbReference>
<dbReference type="SUPFAM" id="SSF50129">
    <property type="entry name" value="GroES-like"/>
    <property type="match status" value="1"/>
</dbReference>
<dbReference type="CDD" id="cd00320">
    <property type="entry name" value="cpn10"/>
    <property type="match status" value="1"/>
</dbReference>
<dbReference type="PROSITE" id="PS00681">
    <property type="entry name" value="CHAPERONINS_CPN10"/>
    <property type="match status" value="1"/>
</dbReference>
<dbReference type="GO" id="GO:0044183">
    <property type="term" value="F:protein folding chaperone"/>
    <property type="evidence" value="ECO:0007669"/>
    <property type="project" value="InterPro"/>
</dbReference>
<evidence type="ECO:0000256" key="2">
    <source>
        <dbReference type="ARBA" id="ARBA00018842"/>
    </source>
</evidence>
<evidence type="ECO:0000256" key="3">
    <source>
        <dbReference type="ARBA" id="ARBA00023186"/>
    </source>
</evidence>